<name>A0A507CES6_9FUNG</name>
<comment type="caution">
    <text evidence="1">The sequence shown here is derived from an EMBL/GenBank/DDBJ whole genome shotgun (WGS) entry which is preliminary data.</text>
</comment>
<protein>
    <submittedName>
        <fullName evidence="1">Uncharacterized protein</fullName>
    </submittedName>
</protein>
<dbReference type="EMBL" id="QEAN01000348">
    <property type="protein sequence ID" value="TPX39577.1"/>
    <property type="molecule type" value="Genomic_DNA"/>
</dbReference>
<accession>A0A507CES6</accession>
<reference evidence="1 2" key="1">
    <citation type="journal article" date="2019" name="Sci. Rep.">
        <title>Comparative genomics of chytrid fungi reveal insights into the obligate biotrophic and pathogenic lifestyle of Synchytrium endobioticum.</title>
        <authorList>
            <person name="van de Vossenberg B.T.L.H."/>
            <person name="Warris S."/>
            <person name="Nguyen H.D.T."/>
            <person name="van Gent-Pelzer M.P.E."/>
            <person name="Joly D.L."/>
            <person name="van de Geest H.C."/>
            <person name="Bonants P.J.M."/>
            <person name="Smith D.S."/>
            <person name="Levesque C.A."/>
            <person name="van der Lee T.A.J."/>
        </authorList>
    </citation>
    <scope>NUCLEOTIDE SEQUENCE [LARGE SCALE GENOMIC DNA]</scope>
    <source>
        <strain evidence="1 2">MB42</strain>
    </source>
</reference>
<evidence type="ECO:0000313" key="1">
    <source>
        <dbReference type="EMBL" id="TPX39577.1"/>
    </source>
</evidence>
<dbReference type="Proteomes" id="UP000317494">
    <property type="component" value="Unassembled WGS sequence"/>
</dbReference>
<evidence type="ECO:0000313" key="2">
    <source>
        <dbReference type="Proteomes" id="UP000317494"/>
    </source>
</evidence>
<proteinExistence type="predicted"/>
<sequence length="88" mass="10093">MQFRPLAGTALYTSDTDNILCWIDLYHPPHRTIHMTPLLISQRGVAPAAPQYLVTLQQVEYNDSETLAIYRLLRCSFMVMPNPARETD</sequence>
<dbReference type="AlphaFoldDB" id="A0A507CES6"/>
<keyword evidence="2" id="KW-1185">Reference proteome</keyword>
<organism evidence="1 2">
    <name type="scientific">Synchytrium endobioticum</name>
    <dbReference type="NCBI Taxonomy" id="286115"/>
    <lineage>
        <taxon>Eukaryota</taxon>
        <taxon>Fungi</taxon>
        <taxon>Fungi incertae sedis</taxon>
        <taxon>Chytridiomycota</taxon>
        <taxon>Chytridiomycota incertae sedis</taxon>
        <taxon>Chytridiomycetes</taxon>
        <taxon>Synchytriales</taxon>
        <taxon>Synchytriaceae</taxon>
        <taxon>Synchytrium</taxon>
    </lineage>
</organism>
<dbReference type="VEuPathDB" id="FungiDB:SeMB42_g06321"/>
<gene>
    <name evidence="1" type="ORF">SeMB42_g06321</name>
</gene>